<keyword evidence="4" id="KW-0813">Transport</keyword>
<dbReference type="GO" id="GO:0009288">
    <property type="term" value="C:bacterial-type flagellum"/>
    <property type="evidence" value="ECO:0007669"/>
    <property type="project" value="InterPro"/>
</dbReference>
<keyword evidence="12" id="KW-0282">Flagellum</keyword>
<keyword evidence="6" id="KW-0145">Chemotaxis</keyword>
<dbReference type="Gene3D" id="1.10.287.1700">
    <property type="match status" value="1"/>
</dbReference>
<protein>
    <recommendedName>
        <fullName evidence="3">Flagellar FliJ protein</fullName>
    </recommendedName>
</protein>
<evidence type="ECO:0000256" key="8">
    <source>
        <dbReference type="ARBA" id="ARBA00022927"/>
    </source>
</evidence>
<keyword evidence="10" id="KW-1006">Bacterial flagellum protein export</keyword>
<accession>A0A377HII6</accession>
<feature type="coiled-coil region" evidence="11">
    <location>
        <begin position="11"/>
        <end position="38"/>
    </location>
</feature>
<organism evidence="12 13">
    <name type="scientific">Grimontia hollisae</name>
    <name type="common">Vibrio hollisae</name>
    <dbReference type="NCBI Taxonomy" id="673"/>
    <lineage>
        <taxon>Bacteria</taxon>
        <taxon>Pseudomonadati</taxon>
        <taxon>Pseudomonadota</taxon>
        <taxon>Gammaproteobacteria</taxon>
        <taxon>Vibrionales</taxon>
        <taxon>Vibrionaceae</taxon>
        <taxon>Grimontia</taxon>
    </lineage>
</organism>
<evidence type="ECO:0000256" key="3">
    <source>
        <dbReference type="ARBA" id="ARBA00020392"/>
    </source>
</evidence>
<dbReference type="GO" id="GO:0006935">
    <property type="term" value="P:chemotaxis"/>
    <property type="evidence" value="ECO:0007669"/>
    <property type="project" value="UniProtKB-KW"/>
</dbReference>
<comment type="subcellular location">
    <subcellularLocation>
        <location evidence="1">Cell membrane</location>
        <topology evidence="1">Peripheral membrane protein</topology>
        <orientation evidence="1">Cytoplasmic side</orientation>
    </subcellularLocation>
</comment>
<keyword evidence="5" id="KW-1003">Cell membrane</keyword>
<dbReference type="GO" id="GO:0044781">
    <property type="term" value="P:bacterial-type flagellum organization"/>
    <property type="evidence" value="ECO:0007669"/>
    <property type="project" value="UniProtKB-KW"/>
</dbReference>
<evidence type="ECO:0000256" key="1">
    <source>
        <dbReference type="ARBA" id="ARBA00004413"/>
    </source>
</evidence>
<keyword evidence="12" id="KW-0969">Cilium</keyword>
<dbReference type="InterPro" id="IPR053716">
    <property type="entry name" value="Flag_assembly_chemotaxis_eff"/>
</dbReference>
<keyword evidence="8" id="KW-0653">Protein transport</keyword>
<gene>
    <name evidence="12" type="ORF">NCTC11645_00135</name>
</gene>
<dbReference type="GeneID" id="58896043"/>
<comment type="similarity">
    <text evidence="2">Belongs to the FliJ family.</text>
</comment>
<name>A0A377HII6_GRIHO</name>
<evidence type="ECO:0000256" key="7">
    <source>
        <dbReference type="ARBA" id="ARBA00022795"/>
    </source>
</evidence>
<evidence type="ECO:0000256" key="10">
    <source>
        <dbReference type="ARBA" id="ARBA00023225"/>
    </source>
</evidence>
<reference evidence="12 13" key="1">
    <citation type="submission" date="2018-06" db="EMBL/GenBank/DDBJ databases">
        <authorList>
            <consortium name="Pathogen Informatics"/>
            <person name="Doyle S."/>
        </authorList>
    </citation>
    <scope>NUCLEOTIDE SEQUENCE [LARGE SCALE GENOMIC DNA]</scope>
    <source>
        <strain evidence="12 13">NCTC11645</strain>
    </source>
</reference>
<dbReference type="InterPro" id="IPR012823">
    <property type="entry name" value="Flagell_FliJ"/>
</dbReference>
<evidence type="ECO:0000313" key="12">
    <source>
        <dbReference type="EMBL" id="STO55833.1"/>
    </source>
</evidence>
<dbReference type="GO" id="GO:0005886">
    <property type="term" value="C:plasma membrane"/>
    <property type="evidence" value="ECO:0007669"/>
    <property type="project" value="UniProtKB-SubCell"/>
</dbReference>
<sequence>MRRVAAVSRWRDQQQKRLDDLKTQAGEAARRHQAHQARLNLLENLKTQYAFSAGEQVSSLLMKGTARFRGQLDNLSLMQKQEMMLSEIELRSVNERVVNQHRQVKMCDKVIEKRMNAINQKKAKAEQKMLDELAMQASARRHQCC</sequence>
<dbReference type="KEGG" id="gho:AL542_08935"/>
<dbReference type="STRING" id="673.AL542_08935"/>
<evidence type="ECO:0000256" key="6">
    <source>
        <dbReference type="ARBA" id="ARBA00022500"/>
    </source>
</evidence>
<evidence type="ECO:0000256" key="5">
    <source>
        <dbReference type="ARBA" id="ARBA00022475"/>
    </source>
</evidence>
<dbReference type="RefSeq" id="WP_005501585.1">
    <property type="nucleotide sequence ID" value="NZ_CABMOB010000001.1"/>
</dbReference>
<dbReference type="GO" id="GO:0071973">
    <property type="term" value="P:bacterial-type flagellum-dependent cell motility"/>
    <property type="evidence" value="ECO:0007669"/>
    <property type="project" value="InterPro"/>
</dbReference>
<keyword evidence="9" id="KW-0472">Membrane</keyword>
<evidence type="ECO:0000256" key="9">
    <source>
        <dbReference type="ARBA" id="ARBA00023136"/>
    </source>
</evidence>
<keyword evidence="11" id="KW-0175">Coiled coil</keyword>
<evidence type="ECO:0000313" key="13">
    <source>
        <dbReference type="Proteomes" id="UP000254512"/>
    </source>
</evidence>
<dbReference type="EMBL" id="UGHD01000002">
    <property type="protein sequence ID" value="STO55833.1"/>
    <property type="molecule type" value="Genomic_DNA"/>
</dbReference>
<dbReference type="GO" id="GO:0015031">
    <property type="term" value="P:protein transport"/>
    <property type="evidence" value="ECO:0007669"/>
    <property type="project" value="UniProtKB-KW"/>
</dbReference>
<evidence type="ECO:0000256" key="11">
    <source>
        <dbReference type="SAM" id="Coils"/>
    </source>
</evidence>
<proteinExistence type="inferred from homology"/>
<dbReference type="Pfam" id="PF02050">
    <property type="entry name" value="FliJ"/>
    <property type="match status" value="1"/>
</dbReference>
<evidence type="ECO:0000256" key="2">
    <source>
        <dbReference type="ARBA" id="ARBA00010004"/>
    </source>
</evidence>
<dbReference type="Proteomes" id="UP000254512">
    <property type="component" value="Unassembled WGS sequence"/>
</dbReference>
<evidence type="ECO:0000256" key="4">
    <source>
        <dbReference type="ARBA" id="ARBA00022448"/>
    </source>
</evidence>
<dbReference type="AlphaFoldDB" id="A0A377HII6"/>
<keyword evidence="12" id="KW-0966">Cell projection</keyword>
<keyword evidence="7" id="KW-1005">Bacterial flagellum biogenesis</keyword>